<accession>A0A543E2A7</accession>
<dbReference type="PANTHER" id="PTHR47235">
    <property type="entry name" value="BLR6548 PROTEIN"/>
    <property type="match status" value="1"/>
</dbReference>
<evidence type="ECO:0000256" key="2">
    <source>
        <dbReference type="ARBA" id="ARBA00022729"/>
    </source>
</evidence>
<dbReference type="PROSITE" id="PS51257">
    <property type="entry name" value="PROKAR_LIPOPROTEIN"/>
    <property type="match status" value="1"/>
</dbReference>
<reference evidence="5 6" key="1">
    <citation type="submission" date="2019-06" db="EMBL/GenBank/DDBJ databases">
        <title>Sequencing the genomes of 1000 actinobacteria strains.</title>
        <authorList>
            <person name="Klenk H.-P."/>
        </authorList>
    </citation>
    <scope>NUCLEOTIDE SEQUENCE [LARGE SCALE GENOMIC DNA]</scope>
    <source>
        <strain evidence="5 6">DSM 45301</strain>
    </source>
</reference>
<dbReference type="PANTHER" id="PTHR47235:SF1">
    <property type="entry name" value="BLR6548 PROTEIN"/>
    <property type="match status" value="1"/>
</dbReference>
<dbReference type="InterPro" id="IPR028082">
    <property type="entry name" value="Peripla_BP_I"/>
</dbReference>
<keyword evidence="2 3" id="KW-0732">Signal</keyword>
<dbReference type="EMBL" id="VFPA01000001">
    <property type="protein sequence ID" value="TQM15727.1"/>
    <property type="molecule type" value="Genomic_DNA"/>
</dbReference>
<evidence type="ECO:0000313" key="6">
    <source>
        <dbReference type="Proteomes" id="UP000315677"/>
    </source>
</evidence>
<sequence length="427" mass="44150">MTLRRAWRRTGVPAAIAAALVLAGCTTQAPEPGAGGGGDGAVATDVGATADTITLGVLTDTSGPFRNLGTGITQGNQLWADEINARGGVCGRQIALEIADSGYKADTATTVYRQQQPNVLGYLQLLGSPINAALRGNLETDEVTSLALSWSSFILDNPYQIIPGTTYDLEMINGLAYLQQQGLIADGDTLGHIYIGGEYGDNGFLGAQYYAQQHGMTVAPAKIAATDTDMTNIVTGFQGTGVDAILLTTTPAQTASALNAANALGLDVPVVGNNPVFDPATNLAGPAAASVGNLYVVASSVPYSADVPKAQEVQQAFEAAYPDAAKNYGVPYGYAGGLIWEQILTQACESGDLTRAGVHDAFVTSENITTDDLVASELDFSQAGSPPSRSVYIAQADPAQEGGLRQVVEPFTSPEAESYVAPHQQGA</sequence>
<keyword evidence="6" id="KW-1185">Reference proteome</keyword>
<dbReference type="AlphaFoldDB" id="A0A543E2A7"/>
<feature type="chain" id="PRO_5021992583" evidence="3">
    <location>
        <begin position="30"/>
        <end position="427"/>
    </location>
</feature>
<evidence type="ECO:0000256" key="1">
    <source>
        <dbReference type="ARBA" id="ARBA00010062"/>
    </source>
</evidence>
<gene>
    <name evidence="5" type="ORF">FB558_2518</name>
</gene>
<evidence type="ECO:0000256" key="3">
    <source>
        <dbReference type="SAM" id="SignalP"/>
    </source>
</evidence>
<protein>
    <submittedName>
        <fullName evidence="5">ABC-type branched-subunit amino acid transport system substrate-binding protein</fullName>
    </submittedName>
</protein>
<comment type="similarity">
    <text evidence="1">Belongs to the leucine-binding protein family.</text>
</comment>
<feature type="domain" description="Leucine-binding protein" evidence="4">
    <location>
        <begin position="52"/>
        <end position="397"/>
    </location>
</feature>
<dbReference type="OrthoDB" id="26870at2"/>
<evidence type="ECO:0000259" key="4">
    <source>
        <dbReference type="Pfam" id="PF13458"/>
    </source>
</evidence>
<dbReference type="SUPFAM" id="SSF53822">
    <property type="entry name" value="Periplasmic binding protein-like I"/>
    <property type="match status" value="1"/>
</dbReference>
<name>A0A543E2A7_9PSEU</name>
<dbReference type="Pfam" id="PF13458">
    <property type="entry name" value="Peripla_BP_6"/>
    <property type="match status" value="1"/>
</dbReference>
<organism evidence="5 6">
    <name type="scientific">Pseudonocardia kunmingensis</name>
    <dbReference type="NCBI Taxonomy" id="630975"/>
    <lineage>
        <taxon>Bacteria</taxon>
        <taxon>Bacillati</taxon>
        <taxon>Actinomycetota</taxon>
        <taxon>Actinomycetes</taxon>
        <taxon>Pseudonocardiales</taxon>
        <taxon>Pseudonocardiaceae</taxon>
        <taxon>Pseudonocardia</taxon>
    </lineage>
</organism>
<dbReference type="InterPro" id="IPR028081">
    <property type="entry name" value="Leu-bd"/>
</dbReference>
<evidence type="ECO:0000313" key="5">
    <source>
        <dbReference type="EMBL" id="TQM15727.1"/>
    </source>
</evidence>
<dbReference type="RefSeq" id="WP_142051981.1">
    <property type="nucleotide sequence ID" value="NZ_VFPA01000001.1"/>
</dbReference>
<dbReference type="Gene3D" id="3.40.50.2300">
    <property type="match status" value="2"/>
</dbReference>
<feature type="signal peptide" evidence="3">
    <location>
        <begin position="1"/>
        <end position="29"/>
    </location>
</feature>
<dbReference type="Proteomes" id="UP000315677">
    <property type="component" value="Unassembled WGS sequence"/>
</dbReference>
<proteinExistence type="inferred from homology"/>
<comment type="caution">
    <text evidence="5">The sequence shown here is derived from an EMBL/GenBank/DDBJ whole genome shotgun (WGS) entry which is preliminary data.</text>
</comment>